<dbReference type="EMBL" id="FRXO01000016">
    <property type="protein sequence ID" value="SHO67639.1"/>
    <property type="molecule type" value="Genomic_DNA"/>
</dbReference>
<sequence length="267" mass="28011">MTRASTQTGSSDDGARSMTGLATFAAGLTAPDRRLPDGLAGPSERRFAVYRNNVAVGLIRALETRFPAVRALVGEEFFRATARDFIRRHPPASPLLAQFGDALPGFLASFGPAAELPYLADIARIEAARTRAYHAADLPRLQGEAFAGLPPGALERLRIRLHPAVTVIGSPHPVWDILAAANGAEAEVTGWRPQAVLIDRPGLDVVLRPLPTSTATFLLALAGGDPLPDAAAAAGADDPDFDLTAALAELIGGRLAIHLDPTEGDLP</sequence>
<gene>
    <name evidence="2" type="ORF">SAMN02745172_04320</name>
</gene>
<proteinExistence type="predicted"/>
<dbReference type="Pfam" id="PF09836">
    <property type="entry name" value="DUF2063"/>
    <property type="match status" value="1"/>
</dbReference>
<dbReference type="InterPro" id="IPR018640">
    <property type="entry name" value="DUF2063"/>
</dbReference>
<organism evidence="2 3">
    <name type="scientific">Pseudoxanthobacter soli DSM 19599</name>
    <dbReference type="NCBI Taxonomy" id="1123029"/>
    <lineage>
        <taxon>Bacteria</taxon>
        <taxon>Pseudomonadati</taxon>
        <taxon>Pseudomonadota</taxon>
        <taxon>Alphaproteobacteria</taxon>
        <taxon>Hyphomicrobiales</taxon>
        <taxon>Segnochrobactraceae</taxon>
        <taxon>Pseudoxanthobacter</taxon>
    </lineage>
</organism>
<protein>
    <submittedName>
        <fullName evidence="2">Putative DNA-binding domain-containing protein</fullName>
    </submittedName>
</protein>
<dbReference type="STRING" id="1123029.SAMN02745172_04320"/>
<accession>A0A1M7ZS49</accession>
<evidence type="ECO:0000313" key="2">
    <source>
        <dbReference type="EMBL" id="SHO67639.1"/>
    </source>
</evidence>
<name>A0A1M7ZS49_9HYPH</name>
<keyword evidence="2" id="KW-0238">DNA-binding</keyword>
<feature type="domain" description="Putative DNA-binding" evidence="1">
    <location>
        <begin position="23"/>
        <end position="107"/>
    </location>
</feature>
<dbReference type="GO" id="GO:0003677">
    <property type="term" value="F:DNA binding"/>
    <property type="evidence" value="ECO:0007669"/>
    <property type="project" value="UniProtKB-KW"/>
</dbReference>
<dbReference type="Proteomes" id="UP000186406">
    <property type="component" value="Unassembled WGS sequence"/>
</dbReference>
<evidence type="ECO:0000259" key="1">
    <source>
        <dbReference type="Pfam" id="PF09836"/>
    </source>
</evidence>
<dbReference type="Gene3D" id="1.10.150.690">
    <property type="entry name" value="DUF2063"/>
    <property type="match status" value="1"/>
</dbReference>
<reference evidence="2 3" key="1">
    <citation type="submission" date="2016-12" db="EMBL/GenBank/DDBJ databases">
        <authorList>
            <person name="Song W.-J."/>
            <person name="Kurnit D.M."/>
        </authorList>
    </citation>
    <scope>NUCLEOTIDE SEQUENCE [LARGE SCALE GENOMIC DNA]</scope>
    <source>
        <strain evidence="2 3">DSM 19599</strain>
    </source>
</reference>
<evidence type="ECO:0000313" key="3">
    <source>
        <dbReference type="Proteomes" id="UP000186406"/>
    </source>
</evidence>
<dbReference type="InterPro" id="IPR044922">
    <property type="entry name" value="DUF2063_N_sf"/>
</dbReference>
<keyword evidence="3" id="KW-1185">Reference proteome</keyword>
<dbReference type="AlphaFoldDB" id="A0A1M7ZS49"/>